<dbReference type="Proteomes" id="UP000001396">
    <property type="component" value="Unassembled WGS sequence"/>
</dbReference>
<keyword evidence="3" id="KW-1185">Reference proteome</keyword>
<protein>
    <submittedName>
        <fullName evidence="2">Uncharacterized protein</fullName>
    </submittedName>
</protein>
<sequence>MIRDGAEEKDGNHQHHHGRAESAAAELQNRFEFQLD</sequence>
<name>D3BV75_HETP5</name>
<gene>
    <name evidence="2" type="ORF">PPL_11600</name>
</gene>
<accession>D3BV75</accession>
<comment type="caution">
    <text evidence="2">The sequence shown here is derived from an EMBL/GenBank/DDBJ whole genome shotgun (WGS) entry which is preliminary data.</text>
</comment>
<dbReference type="AlphaFoldDB" id="D3BV75"/>
<proteinExistence type="predicted"/>
<evidence type="ECO:0000313" key="3">
    <source>
        <dbReference type="Proteomes" id="UP000001396"/>
    </source>
</evidence>
<organism evidence="2 3">
    <name type="scientific">Heterostelium pallidum (strain ATCC 26659 / Pp 5 / PN500)</name>
    <name type="common">Cellular slime mold</name>
    <name type="synonym">Polysphondylium pallidum</name>
    <dbReference type="NCBI Taxonomy" id="670386"/>
    <lineage>
        <taxon>Eukaryota</taxon>
        <taxon>Amoebozoa</taxon>
        <taxon>Evosea</taxon>
        <taxon>Eumycetozoa</taxon>
        <taxon>Dictyostelia</taxon>
        <taxon>Acytosteliales</taxon>
        <taxon>Acytosteliaceae</taxon>
        <taxon>Heterostelium</taxon>
    </lineage>
</organism>
<dbReference type="RefSeq" id="XP_020426766.1">
    <property type="nucleotide sequence ID" value="XM_020582350.1"/>
</dbReference>
<reference evidence="2 3" key="1">
    <citation type="journal article" date="2011" name="Genome Res.">
        <title>Phylogeny-wide analysis of social amoeba genomes highlights ancient origins for complex intercellular communication.</title>
        <authorList>
            <person name="Heidel A.J."/>
            <person name="Lawal H.M."/>
            <person name="Felder M."/>
            <person name="Schilde C."/>
            <person name="Helps N.R."/>
            <person name="Tunggal B."/>
            <person name="Rivero F."/>
            <person name="John U."/>
            <person name="Schleicher M."/>
            <person name="Eichinger L."/>
            <person name="Platzer M."/>
            <person name="Noegel A.A."/>
            <person name="Schaap P."/>
            <person name="Gloeckner G."/>
        </authorList>
    </citation>
    <scope>NUCLEOTIDE SEQUENCE [LARGE SCALE GENOMIC DNA]</scope>
    <source>
        <strain evidence="3">ATCC 26659 / Pp 5 / PN500</strain>
    </source>
</reference>
<dbReference type="GeneID" id="31367068"/>
<feature type="region of interest" description="Disordered" evidence="1">
    <location>
        <begin position="1"/>
        <end position="36"/>
    </location>
</feature>
<dbReference type="InParanoid" id="D3BV75"/>
<dbReference type="EMBL" id="ADBJ01000062">
    <property type="protein sequence ID" value="EFA74632.1"/>
    <property type="molecule type" value="Genomic_DNA"/>
</dbReference>
<evidence type="ECO:0000313" key="2">
    <source>
        <dbReference type="EMBL" id="EFA74632.1"/>
    </source>
</evidence>
<feature type="compositionally biased region" description="Basic and acidic residues" evidence="1">
    <location>
        <begin position="1"/>
        <end position="13"/>
    </location>
</feature>
<evidence type="ECO:0000256" key="1">
    <source>
        <dbReference type="SAM" id="MobiDB-lite"/>
    </source>
</evidence>